<dbReference type="Gene3D" id="3.30.700.20">
    <property type="entry name" value="Hypothetical protein ph0010, domain 1"/>
    <property type="match status" value="1"/>
</dbReference>
<dbReference type="Pfam" id="PF01871">
    <property type="entry name" value="AMMECR1"/>
    <property type="match status" value="1"/>
</dbReference>
<dbReference type="NCBIfam" id="TIGR04335">
    <property type="entry name" value="AmmeMemoSam_A"/>
    <property type="match status" value="1"/>
</dbReference>
<protein>
    <recommendedName>
        <fullName evidence="2">MEMO1 family protein N47_J06670</fullName>
    </recommendedName>
</protein>
<dbReference type="InterPro" id="IPR036071">
    <property type="entry name" value="AMMECR1_dom_sf"/>
</dbReference>
<dbReference type="PANTHER" id="PTHR11060:SF0">
    <property type="entry name" value="PROTEIN MEMO1"/>
    <property type="match status" value="1"/>
</dbReference>
<name>E1YGJ2_9BACT</name>
<dbReference type="InterPro" id="IPR027623">
    <property type="entry name" value="AmmeMemoSam_A"/>
</dbReference>
<dbReference type="EMBL" id="FR695872">
    <property type="protein sequence ID" value="CBX29686.1"/>
    <property type="molecule type" value="Genomic_DNA"/>
</dbReference>
<evidence type="ECO:0000256" key="2">
    <source>
        <dbReference type="HAMAP-Rule" id="MF_00055"/>
    </source>
</evidence>
<dbReference type="Pfam" id="PF01875">
    <property type="entry name" value="Memo"/>
    <property type="match status" value="1"/>
</dbReference>
<dbReference type="PROSITE" id="PS51112">
    <property type="entry name" value="AMMECR1"/>
    <property type="match status" value="1"/>
</dbReference>
<dbReference type="Gene3D" id="3.40.830.10">
    <property type="entry name" value="LigB-like"/>
    <property type="match status" value="1"/>
</dbReference>
<dbReference type="NCBIfam" id="TIGR00296">
    <property type="entry name" value="TIGR00296 family protein"/>
    <property type="match status" value="1"/>
</dbReference>
<comment type="similarity">
    <text evidence="1 2">Belongs to the MEMO1 family.</text>
</comment>
<dbReference type="InterPro" id="IPR002733">
    <property type="entry name" value="AMMECR1_domain"/>
</dbReference>
<dbReference type="SUPFAM" id="SSF53213">
    <property type="entry name" value="LigB-like"/>
    <property type="match status" value="1"/>
</dbReference>
<evidence type="ECO:0000259" key="3">
    <source>
        <dbReference type="PROSITE" id="PS51112"/>
    </source>
</evidence>
<dbReference type="PANTHER" id="PTHR11060">
    <property type="entry name" value="PROTEIN MEMO1"/>
    <property type="match status" value="1"/>
</dbReference>
<dbReference type="SUPFAM" id="SSF143447">
    <property type="entry name" value="AMMECR1-like"/>
    <property type="match status" value="1"/>
</dbReference>
<evidence type="ECO:0000256" key="1">
    <source>
        <dbReference type="ARBA" id="ARBA00006315"/>
    </source>
</evidence>
<dbReference type="InterPro" id="IPR023473">
    <property type="entry name" value="AMMECR1"/>
</dbReference>
<accession>E1YGJ2</accession>
<dbReference type="AlphaFoldDB" id="E1YGJ2"/>
<sequence length="493" mass="55106">MKIKPFIIFYIVCVFALLLPPVSYGADNVREPSYAGSFYPSAKYELEKTINDLTYQAKKTAFTVPSGKTLKALILPHAGYIYSGLTASHASLVFSENQFSKVIIMGPDHRVGFNNCVLSDADAYETPLGYVRIHKDAAKLRSEKELFRSLPVSDINEHSIEVVLPFLQTYLKNFEIIPVVIGSADYHAIAEAIDPLLDNKTLLVASSDLSHYLKYRQAVEKDNETINMIVNLENNKLSKLDNSACGKIPILAIMDLAGKYGWKPVLVHYSNSGETAGERSRVVGYAVIAFYGEPIMENESISNGLNKKQGQTLIKLARKTIADKLGIKNNPENDLTAISKDKNFKRLSGTFVTLKIHGQLRGCIGNLDNTETITEGIRRNAINAAFNDYRFSPLTAKEFENVEIEISILSEPKPLKYKDSDDLVKKLRPNVDGVIIRKGFASATFLPQVWEQLSRPEDFLSHLCIKAGLSSDTWKSSKLEVLTYNVQYFEEEK</sequence>
<evidence type="ECO:0000313" key="4">
    <source>
        <dbReference type="EMBL" id="CBX29686.1"/>
    </source>
</evidence>
<dbReference type="NCBIfam" id="TIGR04336">
    <property type="entry name" value="AmmeMemoSam_B"/>
    <property type="match status" value="1"/>
</dbReference>
<dbReference type="CDD" id="cd07361">
    <property type="entry name" value="MEMO_like"/>
    <property type="match status" value="1"/>
</dbReference>
<dbReference type="InterPro" id="IPR027485">
    <property type="entry name" value="AMMECR1_N"/>
</dbReference>
<gene>
    <name evidence="4" type="ORF">N47_J06670</name>
</gene>
<feature type="domain" description="AMMECR1" evidence="3">
    <location>
        <begin position="308"/>
        <end position="493"/>
    </location>
</feature>
<organism evidence="4">
    <name type="scientific">uncultured Desulfobacterium sp</name>
    <dbReference type="NCBI Taxonomy" id="201089"/>
    <lineage>
        <taxon>Bacteria</taxon>
        <taxon>Pseudomonadati</taxon>
        <taxon>Thermodesulfobacteriota</taxon>
        <taxon>Desulfobacteria</taxon>
        <taxon>Desulfobacterales</taxon>
        <taxon>Desulfobacteriaceae</taxon>
        <taxon>Desulfobacterium</taxon>
        <taxon>environmental samples</taxon>
    </lineage>
</organism>
<dbReference type="HAMAP" id="MF_00055">
    <property type="entry name" value="MEMO1"/>
    <property type="match status" value="1"/>
</dbReference>
<dbReference type="InterPro" id="IPR002737">
    <property type="entry name" value="MEMO1_fam"/>
</dbReference>
<proteinExistence type="inferred from homology"/>
<reference evidence="4" key="1">
    <citation type="journal article" date="2011" name="Environ. Microbiol.">
        <title>Genomic insights into the metabolic potential of the polycyclic aromatic hydrocarbon degrading sulfate-reducing Deltaproteobacterium N47.</title>
        <authorList>
            <person name="Bergmann F."/>
            <person name="Selesi D."/>
            <person name="Weinmaier T."/>
            <person name="Tischler P."/>
            <person name="Rattei T."/>
            <person name="Meckenstock R.U."/>
        </authorList>
    </citation>
    <scope>NUCLEOTIDE SEQUENCE</scope>
</reference>
<dbReference type="Gene3D" id="3.30.1490.150">
    <property type="entry name" value="Hypothetical protein ph0010, domain 2"/>
    <property type="match status" value="1"/>
</dbReference>